<protein>
    <recommendedName>
        <fullName evidence="11">Peptidase M43 pregnancy-associated plasma-A domain-containing protein</fullName>
    </recommendedName>
</protein>
<dbReference type="InterPro" id="IPR008754">
    <property type="entry name" value="Peptidase_M43"/>
</dbReference>
<dbReference type="Proteomes" id="UP000237631">
    <property type="component" value="Unassembled WGS sequence"/>
</dbReference>
<evidence type="ECO:0000313" key="13">
    <source>
        <dbReference type="Proteomes" id="UP000237631"/>
    </source>
</evidence>
<evidence type="ECO:0000256" key="2">
    <source>
        <dbReference type="ARBA" id="ARBA00022670"/>
    </source>
</evidence>
<feature type="region of interest" description="Disordered" evidence="9">
    <location>
        <begin position="240"/>
        <end position="265"/>
    </location>
</feature>
<feature type="compositionally biased region" description="Polar residues" evidence="9">
    <location>
        <begin position="248"/>
        <end position="265"/>
    </location>
</feature>
<dbReference type="Gene3D" id="3.40.390.10">
    <property type="entry name" value="Collagenase (Catalytic Domain)"/>
    <property type="match status" value="1"/>
</dbReference>
<evidence type="ECO:0000256" key="1">
    <source>
        <dbReference type="ARBA" id="ARBA00008721"/>
    </source>
</evidence>
<feature type="domain" description="Peptidase M43 pregnancy-associated plasma-A" evidence="11">
    <location>
        <begin position="162"/>
        <end position="299"/>
    </location>
</feature>
<dbReference type="AlphaFoldDB" id="A0A2S6C7K6"/>
<evidence type="ECO:0000256" key="9">
    <source>
        <dbReference type="SAM" id="MobiDB-lite"/>
    </source>
</evidence>
<evidence type="ECO:0000256" key="7">
    <source>
        <dbReference type="ARBA" id="ARBA00023049"/>
    </source>
</evidence>
<keyword evidence="5" id="KW-0378">Hydrolase</keyword>
<dbReference type="InterPro" id="IPR024079">
    <property type="entry name" value="MetalloPept_cat_dom_sf"/>
</dbReference>
<organism evidence="12 13">
    <name type="scientific">Cercospora berteroae</name>
    <dbReference type="NCBI Taxonomy" id="357750"/>
    <lineage>
        <taxon>Eukaryota</taxon>
        <taxon>Fungi</taxon>
        <taxon>Dikarya</taxon>
        <taxon>Ascomycota</taxon>
        <taxon>Pezizomycotina</taxon>
        <taxon>Dothideomycetes</taxon>
        <taxon>Dothideomycetidae</taxon>
        <taxon>Mycosphaerellales</taxon>
        <taxon>Mycosphaerellaceae</taxon>
        <taxon>Cercospora</taxon>
    </lineage>
</organism>
<keyword evidence="13" id="KW-1185">Reference proteome</keyword>
<evidence type="ECO:0000256" key="8">
    <source>
        <dbReference type="ARBA" id="ARBA00023157"/>
    </source>
</evidence>
<sequence length="307" mass="34174">MKSITLIQLTLFTAFTSAHWRRLPQLGTNLTSQAGNSTAHTGFVPSQELDQYTRCATNPTVAQRRVLDEFSRGRHETPTNRATRVVEVYVHVVSTQSKRGRYNNDMVQNQISVMNDAFKGTGFSFELVGFDITVDESWAKASAGSSEETDMKQALQRGRYQDLNLYFLSDLGDGLLGFCYFPTSDPSKQMRMLDGCINLADSMPGGAAKYYDMGLTAVHEVGHWFGLYHVFEGANCNDEKGDRVGDTPRQSTPTTGCPTNKNSCPRSKGVDSINNYMDYSYDSCLFEFTPGQGRRMRALFDSTRAGV</sequence>
<comment type="similarity">
    <text evidence="1">Belongs to the peptidase M43B family.</text>
</comment>
<accession>A0A2S6C7K6</accession>
<dbReference type="CDD" id="cd04275">
    <property type="entry name" value="ZnMc_pappalysin_like"/>
    <property type="match status" value="1"/>
</dbReference>
<evidence type="ECO:0000256" key="4">
    <source>
        <dbReference type="ARBA" id="ARBA00022729"/>
    </source>
</evidence>
<dbReference type="SUPFAM" id="SSF55486">
    <property type="entry name" value="Metalloproteases ('zincins'), catalytic domain"/>
    <property type="match status" value="1"/>
</dbReference>
<keyword evidence="8" id="KW-1015">Disulfide bond</keyword>
<dbReference type="GO" id="GO:0046872">
    <property type="term" value="F:metal ion binding"/>
    <property type="evidence" value="ECO:0007669"/>
    <property type="project" value="UniProtKB-KW"/>
</dbReference>
<evidence type="ECO:0000256" key="6">
    <source>
        <dbReference type="ARBA" id="ARBA00022833"/>
    </source>
</evidence>
<keyword evidence="4 10" id="KW-0732">Signal</keyword>
<gene>
    <name evidence="12" type="ORF">CBER1_10104</name>
</gene>
<keyword evidence="7" id="KW-0482">Metalloprotease</keyword>
<dbReference type="GO" id="GO:0006508">
    <property type="term" value="P:proteolysis"/>
    <property type="evidence" value="ECO:0007669"/>
    <property type="project" value="UniProtKB-KW"/>
</dbReference>
<reference evidence="13" key="1">
    <citation type="journal article" date="2017" name="bioRxiv">
        <title>Conservation of a gene cluster reveals novel cercosporin biosynthetic mechanisms and extends production to the genus Colletotrichum.</title>
        <authorList>
            <person name="de Jonge R."/>
            <person name="Ebert M.K."/>
            <person name="Huitt-Roehl C.R."/>
            <person name="Pal P."/>
            <person name="Suttle J.C."/>
            <person name="Spanner R.E."/>
            <person name="Neubauer J.D."/>
            <person name="Jurick W.M.II."/>
            <person name="Stott K.A."/>
            <person name="Secor G.A."/>
            <person name="Thomma B.P.H.J."/>
            <person name="Van de Peer Y."/>
            <person name="Townsend C.A."/>
            <person name="Bolton M.D."/>
        </authorList>
    </citation>
    <scope>NUCLEOTIDE SEQUENCE [LARGE SCALE GENOMIC DNA]</scope>
    <source>
        <strain evidence="13">CBS538.71</strain>
    </source>
</reference>
<proteinExistence type="inferred from homology"/>
<evidence type="ECO:0000259" key="11">
    <source>
        <dbReference type="Pfam" id="PF05572"/>
    </source>
</evidence>
<dbReference type="OrthoDB" id="536211at2759"/>
<keyword evidence="3" id="KW-0479">Metal-binding</keyword>
<dbReference type="PANTHER" id="PTHR47466:SF1">
    <property type="entry name" value="METALLOPROTEASE MEP1 (AFU_ORTHOLOGUE AFUA_1G07730)-RELATED"/>
    <property type="match status" value="1"/>
</dbReference>
<dbReference type="Pfam" id="PF05572">
    <property type="entry name" value="Peptidase_M43"/>
    <property type="match status" value="1"/>
</dbReference>
<keyword evidence="2" id="KW-0645">Protease</keyword>
<evidence type="ECO:0000313" key="12">
    <source>
        <dbReference type="EMBL" id="PPJ55705.1"/>
    </source>
</evidence>
<name>A0A2S6C7K6_9PEZI</name>
<feature type="signal peptide" evidence="10">
    <location>
        <begin position="1"/>
        <end position="20"/>
    </location>
</feature>
<feature type="chain" id="PRO_5015405308" description="Peptidase M43 pregnancy-associated plasma-A domain-containing protein" evidence="10">
    <location>
        <begin position="21"/>
        <end position="307"/>
    </location>
</feature>
<evidence type="ECO:0000256" key="5">
    <source>
        <dbReference type="ARBA" id="ARBA00022801"/>
    </source>
</evidence>
<keyword evidence="6" id="KW-0862">Zinc</keyword>
<evidence type="ECO:0000256" key="10">
    <source>
        <dbReference type="SAM" id="SignalP"/>
    </source>
</evidence>
<dbReference type="GO" id="GO:0008237">
    <property type="term" value="F:metallopeptidase activity"/>
    <property type="evidence" value="ECO:0007669"/>
    <property type="project" value="UniProtKB-KW"/>
</dbReference>
<evidence type="ECO:0000256" key="3">
    <source>
        <dbReference type="ARBA" id="ARBA00022723"/>
    </source>
</evidence>
<comment type="caution">
    <text evidence="12">The sequence shown here is derived from an EMBL/GenBank/DDBJ whole genome shotgun (WGS) entry which is preliminary data.</text>
</comment>
<dbReference type="EMBL" id="PNEN01000533">
    <property type="protein sequence ID" value="PPJ55705.1"/>
    <property type="molecule type" value="Genomic_DNA"/>
</dbReference>
<dbReference type="PANTHER" id="PTHR47466">
    <property type="match status" value="1"/>
</dbReference>